<name>A0A5N6TUK9_ASPAV</name>
<keyword evidence="1" id="KW-0472">Membrane</keyword>
<feature type="transmembrane region" description="Helical" evidence="1">
    <location>
        <begin position="40"/>
        <end position="64"/>
    </location>
</feature>
<gene>
    <name evidence="2" type="ORF">BDV25DRAFT_155230</name>
</gene>
<sequence length="67" mass="7919">MEQSRAVPNFRLPGQMSKLRWGETRNQSRKRGCYMQDMRLSSLSLSADLSTLFLSYIFFLFSFFGPW</sequence>
<accession>A0A5N6TUK9</accession>
<proteinExistence type="predicted"/>
<evidence type="ECO:0000313" key="2">
    <source>
        <dbReference type="EMBL" id="KAE8150053.1"/>
    </source>
</evidence>
<dbReference type="EMBL" id="ML742105">
    <property type="protein sequence ID" value="KAE8150053.1"/>
    <property type="molecule type" value="Genomic_DNA"/>
</dbReference>
<keyword evidence="1" id="KW-0812">Transmembrane</keyword>
<keyword evidence="1" id="KW-1133">Transmembrane helix</keyword>
<evidence type="ECO:0000256" key="1">
    <source>
        <dbReference type="SAM" id="Phobius"/>
    </source>
</evidence>
<protein>
    <submittedName>
        <fullName evidence="2">Uncharacterized protein</fullName>
    </submittedName>
</protein>
<reference evidence="2 3" key="1">
    <citation type="submission" date="2019-04" db="EMBL/GenBank/DDBJ databases">
        <title>Friends and foes A comparative genomics study of 23 Aspergillus species from section Flavi.</title>
        <authorList>
            <consortium name="DOE Joint Genome Institute"/>
            <person name="Kjaerbolling I."/>
            <person name="Vesth T."/>
            <person name="Frisvad J.C."/>
            <person name="Nybo J.L."/>
            <person name="Theobald S."/>
            <person name="Kildgaard S."/>
            <person name="Isbrandt T."/>
            <person name="Kuo A."/>
            <person name="Sato A."/>
            <person name="Lyhne E.K."/>
            <person name="Kogle M.E."/>
            <person name="Wiebenga A."/>
            <person name="Kun R.S."/>
            <person name="Lubbers R.J."/>
            <person name="Makela M.R."/>
            <person name="Barry K."/>
            <person name="Chovatia M."/>
            <person name="Clum A."/>
            <person name="Daum C."/>
            <person name="Haridas S."/>
            <person name="He G."/>
            <person name="LaButti K."/>
            <person name="Lipzen A."/>
            <person name="Mondo S."/>
            <person name="Riley R."/>
            <person name="Salamov A."/>
            <person name="Simmons B.A."/>
            <person name="Magnuson J.K."/>
            <person name="Henrissat B."/>
            <person name="Mortensen U.H."/>
            <person name="Larsen T.O."/>
            <person name="Devries R.P."/>
            <person name="Grigoriev I.V."/>
            <person name="Machida M."/>
            <person name="Baker S.E."/>
            <person name="Andersen M.R."/>
        </authorList>
    </citation>
    <scope>NUCLEOTIDE SEQUENCE [LARGE SCALE GENOMIC DNA]</scope>
    <source>
        <strain evidence="2 3">IBT 18842</strain>
    </source>
</reference>
<dbReference type="AlphaFoldDB" id="A0A5N6TUK9"/>
<organism evidence="2 3">
    <name type="scientific">Aspergillus avenaceus</name>
    <dbReference type="NCBI Taxonomy" id="36643"/>
    <lineage>
        <taxon>Eukaryota</taxon>
        <taxon>Fungi</taxon>
        <taxon>Dikarya</taxon>
        <taxon>Ascomycota</taxon>
        <taxon>Pezizomycotina</taxon>
        <taxon>Eurotiomycetes</taxon>
        <taxon>Eurotiomycetidae</taxon>
        <taxon>Eurotiales</taxon>
        <taxon>Aspergillaceae</taxon>
        <taxon>Aspergillus</taxon>
        <taxon>Aspergillus subgen. Circumdati</taxon>
    </lineage>
</organism>
<evidence type="ECO:0000313" key="3">
    <source>
        <dbReference type="Proteomes" id="UP000325780"/>
    </source>
</evidence>
<keyword evidence="3" id="KW-1185">Reference proteome</keyword>
<dbReference type="Proteomes" id="UP000325780">
    <property type="component" value="Unassembled WGS sequence"/>
</dbReference>